<evidence type="ECO:0000256" key="2">
    <source>
        <dbReference type="ARBA" id="ARBA00023125"/>
    </source>
</evidence>
<dbReference type="GO" id="GO:0000976">
    <property type="term" value="F:transcription cis-regulatory region binding"/>
    <property type="evidence" value="ECO:0007669"/>
    <property type="project" value="TreeGrafter"/>
</dbReference>
<comment type="caution">
    <text evidence="5">The sequence shown here is derived from an EMBL/GenBank/DDBJ whole genome shotgun (WGS) entry which is preliminary data.</text>
</comment>
<keyword evidence="3" id="KW-0804">Transcription</keyword>
<dbReference type="CDD" id="cd20010">
    <property type="entry name" value="PBP1_AglR-like"/>
    <property type="match status" value="1"/>
</dbReference>
<dbReference type="EMBL" id="JAMTCK010000020">
    <property type="protein sequence ID" value="MCP2169731.1"/>
    <property type="molecule type" value="Genomic_DNA"/>
</dbReference>
<dbReference type="PANTHER" id="PTHR30146">
    <property type="entry name" value="LACI-RELATED TRANSCRIPTIONAL REPRESSOR"/>
    <property type="match status" value="1"/>
</dbReference>
<feature type="domain" description="HTH lacI-type" evidence="4">
    <location>
        <begin position="7"/>
        <end position="61"/>
    </location>
</feature>
<evidence type="ECO:0000313" key="6">
    <source>
        <dbReference type="Proteomes" id="UP001206128"/>
    </source>
</evidence>
<evidence type="ECO:0000313" key="5">
    <source>
        <dbReference type="EMBL" id="MCP2169731.1"/>
    </source>
</evidence>
<sequence>MVRRQAVGIRDLARELGMSISTVSRAMNARPDVSPETQRLVRETAERLGYTPNQSGRSLRQGTTDTVALVMPTHTARTESGETFFLNVSDGLQEVLSPRGLNLVILPCGSAEQPDEFLFKAVDRHLADAIVLADTQRVDRRIDYLIEKKVPFVGLGRTEAGGYSWLDLDFEGVAAQSVDRLVGLGHRRIALGTTDRTVNNTFLFLDSYRASLERHGIGYDPELVIRVPDTRQGGYHLAARLLAAPHRPTAVILEQETLAIGLYRALADAGLTPGRDLAVIGFRENPVLDLLTPSLTCFRVSLTNYGRRLGHLVLAEMARAGSAGPLTQEVWPMELVSGDSDGAPLG</sequence>
<dbReference type="Proteomes" id="UP001206128">
    <property type="component" value="Unassembled WGS sequence"/>
</dbReference>
<reference evidence="5" key="1">
    <citation type="submission" date="2022-06" db="EMBL/GenBank/DDBJ databases">
        <title>Genomic Encyclopedia of Archaeal and Bacterial Type Strains, Phase II (KMG-II): from individual species to whole genera.</title>
        <authorList>
            <person name="Goeker M."/>
        </authorList>
    </citation>
    <scope>NUCLEOTIDE SEQUENCE</scope>
    <source>
        <strain evidence="5">DSM 43935</strain>
    </source>
</reference>
<dbReference type="Pfam" id="PF00356">
    <property type="entry name" value="LacI"/>
    <property type="match status" value="1"/>
</dbReference>
<dbReference type="InterPro" id="IPR028082">
    <property type="entry name" value="Peripla_BP_I"/>
</dbReference>
<dbReference type="InterPro" id="IPR046335">
    <property type="entry name" value="LacI/GalR-like_sensor"/>
</dbReference>
<keyword evidence="1" id="KW-0805">Transcription regulation</keyword>
<dbReference type="SUPFAM" id="SSF47413">
    <property type="entry name" value="lambda repressor-like DNA-binding domains"/>
    <property type="match status" value="1"/>
</dbReference>
<dbReference type="PROSITE" id="PS50932">
    <property type="entry name" value="HTH_LACI_2"/>
    <property type="match status" value="1"/>
</dbReference>
<dbReference type="Pfam" id="PF13377">
    <property type="entry name" value="Peripla_BP_3"/>
    <property type="match status" value="1"/>
</dbReference>
<dbReference type="CDD" id="cd01392">
    <property type="entry name" value="HTH_LacI"/>
    <property type="match status" value="1"/>
</dbReference>
<dbReference type="GO" id="GO:0003700">
    <property type="term" value="F:DNA-binding transcription factor activity"/>
    <property type="evidence" value="ECO:0007669"/>
    <property type="project" value="TreeGrafter"/>
</dbReference>
<proteinExistence type="predicted"/>
<gene>
    <name evidence="5" type="ORF">LX83_006617</name>
</gene>
<dbReference type="SMART" id="SM00354">
    <property type="entry name" value="HTH_LACI"/>
    <property type="match status" value="1"/>
</dbReference>
<dbReference type="InterPro" id="IPR010982">
    <property type="entry name" value="Lambda_DNA-bd_dom_sf"/>
</dbReference>
<dbReference type="SUPFAM" id="SSF53822">
    <property type="entry name" value="Periplasmic binding protein-like I"/>
    <property type="match status" value="1"/>
</dbReference>
<dbReference type="PANTHER" id="PTHR30146:SF109">
    <property type="entry name" value="HTH-TYPE TRANSCRIPTIONAL REGULATOR GALS"/>
    <property type="match status" value="1"/>
</dbReference>
<dbReference type="Gene3D" id="3.40.50.2300">
    <property type="match status" value="2"/>
</dbReference>
<evidence type="ECO:0000256" key="1">
    <source>
        <dbReference type="ARBA" id="ARBA00023015"/>
    </source>
</evidence>
<name>A0AAE3KIY5_9PSEU</name>
<dbReference type="AlphaFoldDB" id="A0AAE3KIY5"/>
<dbReference type="InterPro" id="IPR000843">
    <property type="entry name" value="HTH_LacI"/>
</dbReference>
<accession>A0AAE3KIY5</accession>
<keyword evidence="6" id="KW-1185">Reference proteome</keyword>
<keyword evidence="2" id="KW-0238">DNA-binding</keyword>
<evidence type="ECO:0000259" key="4">
    <source>
        <dbReference type="PROSITE" id="PS50932"/>
    </source>
</evidence>
<organism evidence="5 6">
    <name type="scientific">Goodfellowiella coeruleoviolacea</name>
    <dbReference type="NCBI Taxonomy" id="334858"/>
    <lineage>
        <taxon>Bacteria</taxon>
        <taxon>Bacillati</taxon>
        <taxon>Actinomycetota</taxon>
        <taxon>Actinomycetes</taxon>
        <taxon>Pseudonocardiales</taxon>
        <taxon>Pseudonocardiaceae</taxon>
        <taxon>Goodfellowiella</taxon>
    </lineage>
</organism>
<protein>
    <submittedName>
        <fullName evidence="5">Transcriptional regulator, LacI family</fullName>
    </submittedName>
</protein>
<dbReference type="Gene3D" id="1.10.260.40">
    <property type="entry name" value="lambda repressor-like DNA-binding domains"/>
    <property type="match status" value="1"/>
</dbReference>
<evidence type="ECO:0000256" key="3">
    <source>
        <dbReference type="ARBA" id="ARBA00023163"/>
    </source>
</evidence>